<organism evidence="5 6">
    <name type="scientific">Cohnella ginsengisoli</name>
    <dbReference type="NCBI Taxonomy" id="425004"/>
    <lineage>
        <taxon>Bacteria</taxon>
        <taxon>Bacillati</taxon>
        <taxon>Bacillota</taxon>
        <taxon>Bacilli</taxon>
        <taxon>Bacillales</taxon>
        <taxon>Paenibacillaceae</taxon>
        <taxon>Cohnella</taxon>
    </lineage>
</organism>
<dbReference type="GO" id="GO:0045892">
    <property type="term" value="P:negative regulation of DNA-templated transcription"/>
    <property type="evidence" value="ECO:0007669"/>
    <property type="project" value="InterPro"/>
</dbReference>
<dbReference type="EMBL" id="JAPDHZ010000008">
    <property type="protein sequence ID" value="MDG0794788.1"/>
    <property type="molecule type" value="Genomic_DNA"/>
</dbReference>
<dbReference type="AlphaFoldDB" id="A0A9X4KML0"/>
<proteinExistence type="inferred from homology"/>
<evidence type="ECO:0000313" key="5">
    <source>
        <dbReference type="EMBL" id="MDG0794788.1"/>
    </source>
</evidence>
<evidence type="ECO:0000256" key="3">
    <source>
        <dbReference type="ARBA" id="ARBA00023125"/>
    </source>
</evidence>
<dbReference type="Gene3D" id="1.10.10.10">
    <property type="entry name" value="Winged helix-like DNA-binding domain superfamily/Winged helix DNA-binding domain"/>
    <property type="match status" value="1"/>
</dbReference>
<dbReference type="InterPro" id="IPR005650">
    <property type="entry name" value="BlaI_family"/>
</dbReference>
<sequence>MSEHIRISEAEGAVMKLLWEKEPLSAGEIIERLQHQTDWSDQTIKTFLNRLLNKEAIRFEKTGRTYLYYPIVTRDQYMKAENRSFLNRVYDGAVGLMCAKFLEDEKLSESDIEQLQQLLDKKRKDG</sequence>
<evidence type="ECO:0000256" key="1">
    <source>
        <dbReference type="ARBA" id="ARBA00011046"/>
    </source>
</evidence>
<keyword evidence="2" id="KW-0805">Transcription regulation</keyword>
<name>A0A9X4KML0_9BACL</name>
<comment type="caution">
    <text evidence="5">The sequence shown here is derived from an EMBL/GenBank/DDBJ whole genome shotgun (WGS) entry which is preliminary data.</text>
</comment>
<dbReference type="Pfam" id="PF03965">
    <property type="entry name" value="Penicillinase_R"/>
    <property type="match status" value="1"/>
</dbReference>
<dbReference type="GO" id="GO:0003677">
    <property type="term" value="F:DNA binding"/>
    <property type="evidence" value="ECO:0007669"/>
    <property type="project" value="UniProtKB-KW"/>
</dbReference>
<accession>A0A9X4KML0</accession>
<dbReference type="PIRSF" id="PIRSF019455">
    <property type="entry name" value="CopR_AtkY"/>
    <property type="match status" value="1"/>
</dbReference>
<dbReference type="Gene3D" id="1.10.4040.10">
    <property type="entry name" value="Penicillinase repressor domain"/>
    <property type="match status" value="1"/>
</dbReference>
<keyword evidence="6" id="KW-1185">Reference proteome</keyword>
<dbReference type="InterPro" id="IPR036388">
    <property type="entry name" value="WH-like_DNA-bd_sf"/>
</dbReference>
<keyword evidence="4" id="KW-0804">Transcription</keyword>
<protein>
    <submittedName>
        <fullName evidence="5">BlaI/MecI/CopY family transcriptional regulator</fullName>
    </submittedName>
</protein>
<dbReference type="InterPro" id="IPR036390">
    <property type="entry name" value="WH_DNA-bd_sf"/>
</dbReference>
<evidence type="ECO:0000256" key="4">
    <source>
        <dbReference type="ARBA" id="ARBA00023163"/>
    </source>
</evidence>
<keyword evidence="3" id="KW-0238">DNA-binding</keyword>
<dbReference type="SUPFAM" id="SSF46785">
    <property type="entry name" value="Winged helix' DNA-binding domain"/>
    <property type="match status" value="1"/>
</dbReference>
<dbReference type="RefSeq" id="WP_277568514.1">
    <property type="nucleotide sequence ID" value="NZ_JAPDHZ010000008.1"/>
</dbReference>
<dbReference type="Proteomes" id="UP001153387">
    <property type="component" value="Unassembled WGS sequence"/>
</dbReference>
<gene>
    <name evidence="5" type="ORF">OMP38_31150</name>
</gene>
<reference evidence="5 6" key="1">
    <citation type="submission" date="2022-10" db="EMBL/GenBank/DDBJ databases">
        <title>Comparative genomic analysis of Cohnella hashimotonis sp. nov., isolated from the International Space Station.</title>
        <authorList>
            <person name="Simpson A."/>
            <person name="Venkateswaran K."/>
        </authorList>
    </citation>
    <scope>NUCLEOTIDE SEQUENCE [LARGE SCALE GENOMIC DNA]</scope>
    <source>
        <strain evidence="5 6">DSM 18997</strain>
    </source>
</reference>
<evidence type="ECO:0000256" key="2">
    <source>
        <dbReference type="ARBA" id="ARBA00023015"/>
    </source>
</evidence>
<evidence type="ECO:0000313" key="6">
    <source>
        <dbReference type="Proteomes" id="UP001153387"/>
    </source>
</evidence>
<comment type="similarity">
    <text evidence="1">Belongs to the BlaI transcriptional regulatory family.</text>
</comment>